<proteinExistence type="predicted"/>
<dbReference type="EMBL" id="JAFIQS020000007">
    <property type="protein sequence ID" value="KAH9479017.1"/>
    <property type="molecule type" value="Genomic_DNA"/>
</dbReference>
<accession>A0ACB8GUA6</accession>
<evidence type="ECO:0000313" key="2">
    <source>
        <dbReference type="Proteomes" id="UP000664032"/>
    </source>
</evidence>
<gene>
    <name evidence="1" type="ORF">JR316_0007591</name>
</gene>
<keyword evidence="2" id="KW-1185">Reference proteome</keyword>
<evidence type="ECO:0000313" key="1">
    <source>
        <dbReference type="EMBL" id="KAH9479017.1"/>
    </source>
</evidence>
<dbReference type="Proteomes" id="UP000664032">
    <property type="component" value="Unassembled WGS sequence"/>
</dbReference>
<reference evidence="1" key="1">
    <citation type="submission" date="2021-10" db="EMBL/GenBank/DDBJ databases">
        <title>Psilocybe cubensis genome.</title>
        <authorList>
            <person name="Mckernan K.J."/>
            <person name="Crawford S."/>
            <person name="Trippe A."/>
            <person name="Kane L.T."/>
            <person name="Mclaughlin S."/>
        </authorList>
    </citation>
    <scope>NUCLEOTIDE SEQUENCE</scope>
    <source>
        <strain evidence="1">MGC-MH-2018</strain>
    </source>
</reference>
<sequence length="119" mass="13457">MTRTLLRVVALPPPRLRRRRRLPHPAAAPPPLAAHNDSRQRNPNNGGPPAPGPDIYQQLQQQQQQQHIPLHATYANHSSLYDHLSHQTLNTLELLLLFSLAHERAGFAMHMFGMSCQVE</sequence>
<protein>
    <submittedName>
        <fullName evidence="1">Uncharacterized protein</fullName>
    </submittedName>
</protein>
<comment type="caution">
    <text evidence="1">The sequence shown here is derived from an EMBL/GenBank/DDBJ whole genome shotgun (WGS) entry which is preliminary data.</text>
</comment>
<name>A0ACB8GUA6_PSICU</name>
<organism evidence="1 2">
    <name type="scientific">Psilocybe cubensis</name>
    <name type="common">Psychedelic mushroom</name>
    <name type="synonym">Stropharia cubensis</name>
    <dbReference type="NCBI Taxonomy" id="181762"/>
    <lineage>
        <taxon>Eukaryota</taxon>
        <taxon>Fungi</taxon>
        <taxon>Dikarya</taxon>
        <taxon>Basidiomycota</taxon>
        <taxon>Agaricomycotina</taxon>
        <taxon>Agaricomycetes</taxon>
        <taxon>Agaricomycetidae</taxon>
        <taxon>Agaricales</taxon>
        <taxon>Agaricineae</taxon>
        <taxon>Strophariaceae</taxon>
        <taxon>Psilocybe</taxon>
    </lineage>
</organism>